<dbReference type="Proteomes" id="UP000694300">
    <property type="component" value="Unassembled WGS sequence"/>
</dbReference>
<gene>
    <name evidence="1" type="ORF">I4I82_23315</name>
</gene>
<keyword evidence="2" id="KW-1185">Reference proteome</keyword>
<dbReference type="Pfam" id="PF02515">
    <property type="entry name" value="CoA_transf_3"/>
    <property type="match status" value="1"/>
</dbReference>
<proteinExistence type="predicted"/>
<evidence type="ECO:0000313" key="2">
    <source>
        <dbReference type="Proteomes" id="UP000694300"/>
    </source>
</evidence>
<accession>A0ABS6UEA3</accession>
<dbReference type="PANTHER" id="PTHR48207">
    <property type="entry name" value="SUCCINATE--HYDROXYMETHYLGLUTARATE COA-TRANSFERASE"/>
    <property type="match status" value="1"/>
</dbReference>
<dbReference type="GO" id="GO:0016740">
    <property type="term" value="F:transferase activity"/>
    <property type="evidence" value="ECO:0007669"/>
    <property type="project" value="UniProtKB-KW"/>
</dbReference>
<evidence type="ECO:0000313" key="1">
    <source>
        <dbReference type="EMBL" id="MBW0130582.1"/>
    </source>
</evidence>
<comment type="caution">
    <text evidence="1">The sequence shown here is derived from an EMBL/GenBank/DDBJ whole genome shotgun (WGS) entry which is preliminary data.</text>
</comment>
<organism evidence="1 2">
    <name type="scientific">Pseudonocardia oceani</name>
    <dbReference type="NCBI Taxonomy" id="2792013"/>
    <lineage>
        <taxon>Bacteria</taxon>
        <taxon>Bacillati</taxon>
        <taxon>Actinomycetota</taxon>
        <taxon>Actinomycetes</taxon>
        <taxon>Pseudonocardiales</taxon>
        <taxon>Pseudonocardiaceae</taxon>
        <taxon>Pseudonocardia</taxon>
    </lineage>
</organism>
<dbReference type="EMBL" id="JADQDF010000001">
    <property type="protein sequence ID" value="MBW0130582.1"/>
    <property type="molecule type" value="Genomic_DNA"/>
</dbReference>
<dbReference type="InterPro" id="IPR050483">
    <property type="entry name" value="CoA-transferase_III_domain"/>
</dbReference>
<reference evidence="1 2" key="1">
    <citation type="submission" date="2020-11" db="EMBL/GenBank/DDBJ databases">
        <title>Pseudonocardia abyssalis sp. nov. and Pseudonocardia oceani sp. nov., description and phylogenomic analysis of two novel actinomycetes isolated from the deep Southern Ocean.</title>
        <authorList>
            <person name="Parra J."/>
        </authorList>
    </citation>
    <scope>NUCLEOTIDE SEQUENCE [LARGE SCALE GENOMIC DNA]</scope>
    <source>
        <strain evidence="2">KRD185</strain>
    </source>
</reference>
<dbReference type="InterPro" id="IPR003673">
    <property type="entry name" value="CoA-Trfase_fam_III"/>
</dbReference>
<keyword evidence="1" id="KW-0808">Transferase</keyword>
<name>A0ABS6UEA3_9PSEU</name>
<dbReference type="PANTHER" id="PTHR48207:SF4">
    <property type="entry name" value="BLL6097 PROTEIN"/>
    <property type="match status" value="1"/>
</dbReference>
<protein>
    <submittedName>
        <fullName evidence="1">CoA transferase</fullName>
    </submittedName>
</protein>
<sequence length="385" mass="41484">MGPYCTLLLAQMGAEVVKVETPAGDVVRYIGDDRGAGMGPVFLNANQGKRSVALDLKAPAGREVLLRLVATADVVVHNVRPEAARRLGIGYDEIAAVNPAAIYCALRGYGKEGPYRDRAAYDDVIQASCGLAAVQGTADEPAYVRSPVADKAVGLLAVSAISAALFARGRTGRGQEIEVPMLESMVTFTLLDQQGGYVFDPPRGAAGYARTASPYRKPYRTADGYLSVMVYTDAQWRTFFALIGRPDLATEPRYRTITERTRNIDELYQLVEKELLARPSAEWLAVLSGAEIPAAPVHSVPDLFTDEHLAAAGLFEQVEHPSEGRLRLARFPISFDGSHPDRPRPAPRLGQHGGEVLAELGYGPEEIAALAEAGVVVVVEKENRS</sequence>